<organism evidence="2 3">
    <name type="scientific">Actinacidiphila alni</name>
    <dbReference type="NCBI Taxonomy" id="380248"/>
    <lineage>
        <taxon>Bacteria</taxon>
        <taxon>Bacillati</taxon>
        <taxon>Actinomycetota</taxon>
        <taxon>Actinomycetes</taxon>
        <taxon>Kitasatosporales</taxon>
        <taxon>Streptomycetaceae</taxon>
        <taxon>Actinacidiphila</taxon>
    </lineage>
</organism>
<dbReference type="InterPro" id="IPR029058">
    <property type="entry name" value="AB_hydrolase_fold"/>
</dbReference>
<dbReference type="RefSeq" id="WP_093711350.1">
    <property type="nucleotide sequence ID" value="NZ_FONG01000001.1"/>
</dbReference>
<dbReference type="PANTHER" id="PTHR37017:SF11">
    <property type="entry name" value="ESTERASE_LIPASE_THIOESTERASE DOMAIN-CONTAINING PROTEIN"/>
    <property type="match status" value="1"/>
</dbReference>
<dbReference type="AlphaFoldDB" id="A0A1I1X3Q6"/>
<sequence>MATFVLVPGADGRAWYWHLLVPELRARGHEVVTLDLPGEDSADLDVFADVIASAVGDPGRAARPLVLVAQSLAGFSAPLACARLRADRLVLVNAMVPVPGETAGEWWGNTGQQAARDAYAEAIGRRGTDADFDLRVDFFHDVPAEVTEEAFAAAPQDGPPTAVFAQPWPLAGWPQVPTRFLQGREDRFFPLEFQRRVVKERLGLDVEEVPGGHLVALSRPRELAAALVDGV</sequence>
<dbReference type="Proteomes" id="UP000199323">
    <property type="component" value="Unassembled WGS sequence"/>
</dbReference>
<dbReference type="InterPro" id="IPR000073">
    <property type="entry name" value="AB_hydrolase_1"/>
</dbReference>
<keyword evidence="2" id="KW-0378">Hydrolase</keyword>
<evidence type="ECO:0000259" key="1">
    <source>
        <dbReference type="Pfam" id="PF12697"/>
    </source>
</evidence>
<dbReference type="GO" id="GO:0016787">
    <property type="term" value="F:hydrolase activity"/>
    <property type="evidence" value="ECO:0007669"/>
    <property type="project" value="UniProtKB-KW"/>
</dbReference>
<proteinExistence type="predicted"/>
<dbReference type="InterPro" id="IPR052897">
    <property type="entry name" value="Sec-Metab_Biosynth_Hydrolase"/>
</dbReference>
<reference evidence="2 3" key="1">
    <citation type="submission" date="2016-10" db="EMBL/GenBank/DDBJ databases">
        <authorList>
            <person name="de Groot N.N."/>
        </authorList>
    </citation>
    <scope>NUCLEOTIDE SEQUENCE [LARGE SCALE GENOMIC DNA]</scope>
    <source>
        <strain evidence="2 3">CGMCC 4.3510</strain>
    </source>
</reference>
<feature type="domain" description="AB hydrolase-1" evidence="1">
    <location>
        <begin position="4"/>
        <end position="226"/>
    </location>
</feature>
<gene>
    <name evidence="2" type="ORF">SAMN05216251_101186</name>
</gene>
<evidence type="ECO:0000313" key="2">
    <source>
        <dbReference type="EMBL" id="SFE01982.1"/>
    </source>
</evidence>
<keyword evidence="3" id="KW-1185">Reference proteome</keyword>
<accession>A0A1I1X3Q6</accession>
<evidence type="ECO:0000313" key="3">
    <source>
        <dbReference type="Proteomes" id="UP000199323"/>
    </source>
</evidence>
<protein>
    <submittedName>
        <fullName evidence="2">Alpha/beta hydrolase family protein</fullName>
    </submittedName>
</protein>
<dbReference type="PANTHER" id="PTHR37017">
    <property type="entry name" value="AB HYDROLASE-1 DOMAIN-CONTAINING PROTEIN-RELATED"/>
    <property type="match status" value="1"/>
</dbReference>
<dbReference type="SUPFAM" id="SSF53474">
    <property type="entry name" value="alpha/beta-Hydrolases"/>
    <property type="match status" value="1"/>
</dbReference>
<name>A0A1I1X3Q6_9ACTN</name>
<dbReference type="Gene3D" id="3.40.50.1820">
    <property type="entry name" value="alpha/beta hydrolase"/>
    <property type="match status" value="1"/>
</dbReference>
<dbReference type="OrthoDB" id="9773549at2"/>
<dbReference type="EMBL" id="FONG01000001">
    <property type="protein sequence ID" value="SFE01982.1"/>
    <property type="molecule type" value="Genomic_DNA"/>
</dbReference>
<dbReference type="STRING" id="380248.SAMN05216251_101186"/>
<dbReference type="Pfam" id="PF12697">
    <property type="entry name" value="Abhydrolase_6"/>
    <property type="match status" value="1"/>
</dbReference>